<feature type="transmembrane region" description="Helical" evidence="7">
    <location>
        <begin position="122"/>
        <end position="140"/>
    </location>
</feature>
<keyword evidence="4 7" id="KW-0812">Transmembrane</keyword>
<feature type="transmembrane region" description="Helical" evidence="7">
    <location>
        <begin position="182"/>
        <end position="203"/>
    </location>
</feature>
<dbReference type="Pfam" id="PF19300">
    <property type="entry name" value="BPD_transp_1_N"/>
    <property type="match status" value="1"/>
</dbReference>
<gene>
    <name evidence="9" type="ORF">J2Z75_003957</name>
</gene>
<comment type="caution">
    <text evidence="9">The sequence shown here is derived from an EMBL/GenBank/DDBJ whole genome shotgun (WGS) entry which is preliminary data.</text>
</comment>
<dbReference type="InterPro" id="IPR000515">
    <property type="entry name" value="MetI-like"/>
</dbReference>
<comment type="subcellular location">
    <subcellularLocation>
        <location evidence="1 7">Cell membrane</location>
        <topology evidence="1 7">Multi-pass membrane protein</topology>
    </subcellularLocation>
</comment>
<evidence type="ECO:0000256" key="7">
    <source>
        <dbReference type="RuleBase" id="RU363032"/>
    </source>
</evidence>
<keyword evidence="2 7" id="KW-0813">Transport</keyword>
<dbReference type="PANTHER" id="PTHR43163:SF6">
    <property type="entry name" value="DIPEPTIDE TRANSPORT SYSTEM PERMEASE PROTEIN DPPB-RELATED"/>
    <property type="match status" value="1"/>
</dbReference>
<feature type="transmembrane region" description="Helical" evidence="7">
    <location>
        <begin position="294"/>
        <end position="317"/>
    </location>
</feature>
<comment type="similarity">
    <text evidence="7">Belongs to the binding-protein-dependent transport system permease family.</text>
</comment>
<protein>
    <submittedName>
        <fullName evidence="9">Peptide/nickel transport system permease protein</fullName>
    </submittedName>
</protein>
<keyword evidence="6 7" id="KW-0472">Membrane</keyword>
<dbReference type="Proteomes" id="UP000823786">
    <property type="component" value="Unassembled WGS sequence"/>
</dbReference>
<organism evidence="9 10">
    <name type="scientific">Rhizobium herbae</name>
    <dbReference type="NCBI Taxonomy" id="508661"/>
    <lineage>
        <taxon>Bacteria</taxon>
        <taxon>Pseudomonadati</taxon>
        <taxon>Pseudomonadota</taxon>
        <taxon>Alphaproteobacteria</taxon>
        <taxon>Hyphomicrobiales</taxon>
        <taxon>Rhizobiaceae</taxon>
        <taxon>Rhizobium/Agrobacterium group</taxon>
        <taxon>Rhizobium</taxon>
    </lineage>
</organism>
<dbReference type="Gene3D" id="1.10.3720.10">
    <property type="entry name" value="MetI-like"/>
    <property type="match status" value="1"/>
</dbReference>
<evidence type="ECO:0000256" key="3">
    <source>
        <dbReference type="ARBA" id="ARBA00022475"/>
    </source>
</evidence>
<dbReference type="InterPro" id="IPR035906">
    <property type="entry name" value="MetI-like_sf"/>
</dbReference>
<evidence type="ECO:0000256" key="4">
    <source>
        <dbReference type="ARBA" id="ARBA00022692"/>
    </source>
</evidence>
<evidence type="ECO:0000313" key="9">
    <source>
        <dbReference type="EMBL" id="MBP1860436.1"/>
    </source>
</evidence>
<accession>A0ABS4ERL3</accession>
<evidence type="ECO:0000256" key="6">
    <source>
        <dbReference type="ARBA" id="ARBA00023136"/>
    </source>
</evidence>
<dbReference type="PROSITE" id="PS50928">
    <property type="entry name" value="ABC_TM1"/>
    <property type="match status" value="1"/>
</dbReference>
<evidence type="ECO:0000259" key="8">
    <source>
        <dbReference type="PROSITE" id="PS50928"/>
    </source>
</evidence>
<dbReference type="EMBL" id="JAGGJV010000007">
    <property type="protein sequence ID" value="MBP1860436.1"/>
    <property type="molecule type" value="Genomic_DNA"/>
</dbReference>
<feature type="transmembrane region" description="Helical" evidence="7">
    <location>
        <begin position="12"/>
        <end position="32"/>
    </location>
</feature>
<dbReference type="Pfam" id="PF00528">
    <property type="entry name" value="BPD_transp_1"/>
    <property type="match status" value="1"/>
</dbReference>
<feature type="transmembrane region" description="Helical" evidence="7">
    <location>
        <begin position="152"/>
        <end position="175"/>
    </location>
</feature>
<reference evidence="9 10" key="1">
    <citation type="submission" date="2021-03" db="EMBL/GenBank/DDBJ databases">
        <title>Genomic Encyclopedia of Type Strains, Phase IV (KMG-IV): sequencing the most valuable type-strain genomes for metagenomic binning, comparative biology and taxonomic classification.</title>
        <authorList>
            <person name="Goeker M."/>
        </authorList>
    </citation>
    <scope>NUCLEOTIDE SEQUENCE [LARGE SCALE GENOMIC DNA]</scope>
    <source>
        <strain evidence="9 10">DSM 26427</strain>
    </source>
</reference>
<keyword evidence="5 7" id="KW-1133">Transmembrane helix</keyword>
<feature type="transmembrane region" description="Helical" evidence="7">
    <location>
        <begin position="209"/>
        <end position="231"/>
    </location>
</feature>
<name>A0ABS4ERL3_9HYPH</name>
<sequence>MFVLSFLVRRLAQGALIVFLVTLLIFTLLRVVPGDPVRLMAGGMAPEALIEQIAKDMGLRDPILVQFGRYMGGVVRGDLGQSFVRPASGASTGGSSFGDSTRGERAEVLTLIGETLPMTLQLGGLAILFALVFSFLVGIPGGLAPGRWPDRVAFYISSIFISLPNFWLGIVLAMLLSVQLGWLPAIGYGGFAYTILPAIVLAVELAPVLIRTLTGSVAGVMMEPFIAVGNVRGLSRSRIIVAHALRNASVPLLNLIGIQISGLLGGVLVVEFIFDYPGLGLLTITAVLQRDFPLIQGIAIVTSAIFVFINIAVDLIATMIDPRLEY</sequence>
<dbReference type="InterPro" id="IPR045621">
    <property type="entry name" value="BPD_transp_1_N"/>
</dbReference>
<evidence type="ECO:0000256" key="2">
    <source>
        <dbReference type="ARBA" id="ARBA00022448"/>
    </source>
</evidence>
<feature type="domain" description="ABC transmembrane type-1" evidence="8">
    <location>
        <begin position="116"/>
        <end position="317"/>
    </location>
</feature>
<dbReference type="PANTHER" id="PTHR43163">
    <property type="entry name" value="DIPEPTIDE TRANSPORT SYSTEM PERMEASE PROTEIN DPPB-RELATED"/>
    <property type="match status" value="1"/>
</dbReference>
<evidence type="ECO:0000313" key="10">
    <source>
        <dbReference type="Proteomes" id="UP000823786"/>
    </source>
</evidence>
<evidence type="ECO:0000256" key="5">
    <source>
        <dbReference type="ARBA" id="ARBA00022989"/>
    </source>
</evidence>
<feature type="transmembrane region" description="Helical" evidence="7">
    <location>
        <begin position="252"/>
        <end position="274"/>
    </location>
</feature>
<proteinExistence type="inferred from homology"/>
<dbReference type="SUPFAM" id="SSF161098">
    <property type="entry name" value="MetI-like"/>
    <property type="match status" value="1"/>
</dbReference>
<evidence type="ECO:0000256" key="1">
    <source>
        <dbReference type="ARBA" id="ARBA00004651"/>
    </source>
</evidence>
<dbReference type="RefSeq" id="WP_209854436.1">
    <property type="nucleotide sequence ID" value="NZ_JAGGJV010000007.1"/>
</dbReference>
<dbReference type="CDD" id="cd06261">
    <property type="entry name" value="TM_PBP2"/>
    <property type="match status" value="1"/>
</dbReference>
<keyword evidence="3" id="KW-1003">Cell membrane</keyword>
<keyword evidence="10" id="KW-1185">Reference proteome</keyword>